<evidence type="ECO:0000256" key="1">
    <source>
        <dbReference type="ARBA" id="ARBA00001946"/>
    </source>
</evidence>
<evidence type="ECO:0000256" key="3">
    <source>
        <dbReference type="ARBA" id="ARBA00022694"/>
    </source>
</evidence>
<evidence type="ECO:0000259" key="10">
    <source>
        <dbReference type="Pfam" id="PF12627"/>
    </source>
</evidence>
<comment type="similarity">
    <text evidence="8">Belongs to the tRNA nucleotidyltransferase/poly(A) polymerase family.</text>
</comment>
<keyword evidence="12" id="KW-1185">Reference proteome</keyword>
<keyword evidence="3" id="KW-0819">tRNA processing</keyword>
<dbReference type="SUPFAM" id="SSF81891">
    <property type="entry name" value="Poly A polymerase C-terminal region-like"/>
    <property type="match status" value="1"/>
</dbReference>
<evidence type="ECO:0000256" key="5">
    <source>
        <dbReference type="ARBA" id="ARBA00022723"/>
    </source>
</evidence>
<dbReference type="CDD" id="cd05398">
    <property type="entry name" value="NT_ClassII-CCAase"/>
    <property type="match status" value="1"/>
</dbReference>
<keyword evidence="8" id="KW-0694">RNA-binding</keyword>
<gene>
    <name evidence="11" type="ORF">RZ517_00730</name>
</gene>
<dbReference type="Proteomes" id="UP001364156">
    <property type="component" value="Chromosome"/>
</dbReference>
<dbReference type="Pfam" id="PF01743">
    <property type="entry name" value="PolyA_pol"/>
    <property type="match status" value="1"/>
</dbReference>
<dbReference type="PROSITE" id="PS51257">
    <property type="entry name" value="PROKAR_LIPOPROTEIN"/>
    <property type="match status" value="1"/>
</dbReference>
<dbReference type="EMBL" id="CP146069">
    <property type="protein sequence ID" value="WWR46742.1"/>
    <property type="molecule type" value="Genomic_DNA"/>
</dbReference>
<proteinExistence type="inferred from homology"/>
<evidence type="ECO:0000256" key="4">
    <source>
        <dbReference type="ARBA" id="ARBA00022695"/>
    </source>
</evidence>
<dbReference type="InterPro" id="IPR002646">
    <property type="entry name" value="PolA_pol_head_dom"/>
</dbReference>
<accession>A0ABZ2HK44</accession>
<evidence type="ECO:0000256" key="8">
    <source>
        <dbReference type="RuleBase" id="RU003953"/>
    </source>
</evidence>
<keyword evidence="5" id="KW-0479">Metal-binding</keyword>
<evidence type="ECO:0000259" key="9">
    <source>
        <dbReference type="Pfam" id="PF01743"/>
    </source>
</evidence>
<keyword evidence="4" id="KW-0548">Nucleotidyltransferase</keyword>
<keyword evidence="6" id="KW-0547">Nucleotide-binding</keyword>
<evidence type="ECO:0000256" key="2">
    <source>
        <dbReference type="ARBA" id="ARBA00022679"/>
    </source>
</evidence>
<organism evidence="11 12">
    <name type="scientific">Roseovarius phycicola</name>
    <dbReference type="NCBI Taxonomy" id="3080976"/>
    <lineage>
        <taxon>Bacteria</taxon>
        <taxon>Pseudomonadati</taxon>
        <taxon>Pseudomonadota</taxon>
        <taxon>Alphaproteobacteria</taxon>
        <taxon>Rhodobacterales</taxon>
        <taxon>Roseobacteraceae</taxon>
        <taxon>Roseovarius</taxon>
    </lineage>
</organism>
<dbReference type="PANTHER" id="PTHR46173">
    <property type="entry name" value="CCA TRNA NUCLEOTIDYLTRANSFERASE 1, MITOCHONDRIAL"/>
    <property type="match status" value="1"/>
</dbReference>
<dbReference type="SUPFAM" id="SSF81301">
    <property type="entry name" value="Nucleotidyltransferase"/>
    <property type="match status" value="1"/>
</dbReference>
<keyword evidence="7" id="KW-0460">Magnesium</keyword>
<dbReference type="PANTHER" id="PTHR46173:SF1">
    <property type="entry name" value="CCA TRNA NUCLEOTIDYLTRANSFERASE 1, MITOCHONDRIAL"/>
    <property type="match status" value="1"/>
</dbReference>
<dbReference type="InterPro" id="IPR043519">
    <property type="entry name" value="NT_sf"/>
</dbReference>
<feature type="domain" description="tRNA nucleotidyltransferase/poly(A) polymerase RNA and SrmB- binding" evidence="10">
    <location>
        <begin position="182"/>
        <end position="238"/>
    </location>
</feature>
<sequence>MKITGEWIESPKTQSVCTTLEEHGYQALFVGGCVRNALLGAPIQDVDIATDAKPQDVLEVFERKGFKTAPTGIDHGTVTVVAEGTPFEITTFRKDVATDGRRAVVSFSDDVQADARRRDFTVNAIYAKPNGEVLDPLNGMPDIEARHIRFIEDPETRIREDYLRILRFFRFHANYGNAARGLDPDGLAACTRLHAGIEKLSRERVGSEMRKLLAAKNPTESVTAMAHAGVLDVVIEDANDTALARLIEVESQIDLEPDSMRRLVALGGEDVAQRLRLSRKDARTLDVLSREAADTKPAAELGYLLGEKRSLDVLALSAARLGGFVQDKDVVAARIGSAVEFPITSADLKPFFQGKDLGDQLRKLESIWIESDFQLSKEQLLRRMS</sequence>
<evidence type="ECO:0000256" key="7">
    <source>
        <dbReference type="ARBA" id="ARBA00022842"/>
    </source>
</evidence>
<evidence type="ECO:0000256" key="6">
    <source>
        <dbReference type="ARBA" id="ARBA00022741"/>
    </source>
</evidence>
<dbReference type="Gene3D" id="1.10.3090.10">
    <property type="entry name" value="cca-adding enzyme, domain 2"/>
    <property type="match status" value="1"/>
</dbReference>
<dbReference type="Pfam" id="PF12627">
    <property type="entry name" value="PolyA_pol_RNAbd"/>
    <property type="match status" value="1"/>
</dbReference>
<feature type="domain" description="Poly A polymerase head" evidence="9">
    <location>
        <begin position="29"/>
        <end position="149"/>
    </location>
</feature>
<dbReference type="InterPro" id="IPR050264">
    <property type="entry name" value="Bact_CCA-adding_enz_type3_sf"/>
</dbReference>
<reference evidence="11 12" key="1">
    <citation type="submission" date="2023-10" db="EMBL/GenBank/DDBJ databases">
        <title>Roseovarius strain S88 nov., isolated from a marine algae.</title>
        <authorList>
            <person name="Lee M.W."/>
            <person name="Lee J.K."/>
            <person name="Kim J.M."/>
            <person name="Choi D.G."/>
            <person name="Baek J.H."/>
            <person name="Bayburt H."/>
            <person name="Jung J.J."/>
            <person name="Han D.M."/>
            <person name="Jeon C.O."/>
        </authorList>
    </citation>
    <scope>NUCLEOTIDE SEQUENCE [LARGE SCALE GENOMIC DNA]</scope>
    <source>
        <strain evidence="11 12">S88</strain>
    </source>
</reference>
<name>A0ABZ2HK44_9RHOB</name>
<dbReference type="Gene3D" id="3.30.460.10">
    <property type="entry name" value="Beta Polymerase, domain 2"/>
    <property type="match status" value="1"/>
</dbReference>
<comment type="cofactor">
    <cofactor evidence="1">
        <name>Mg(2+)</name>
        <dbReference type="ChEBI" id="CHEBI:18420"/>
    </cofactor>
</comment>
<protein>
    <submittedName>
        <fullName evidence="11">CCA tRNA nucleotidyltransferase</fullName>
    </submittedName>
</protein>
<keyword evidence="2 8" id="KW-0808">Transferase</keyword>
<evidence type="ECO:0000313" key="12">
    <source>
        <dbReference type="Proteomes" id="UP001364156"/>
    </source>
</evidence>
<dbReference type="InterPro" id="IPR032828">
    <property type="entry name" value="PolyA_RNA-bd"/>
</dbReference>
<evidence type="ECO:0000313" key="11">
    <source>
        <dbReference type="EMBL" id="WWR46742.1"/>
    </source>
</evidence>